<protein>
    <submittedName>
        <fullName evidence="2">Glycosyl hydrolase, family 13, catalytic region domain protein</fullName>
        <ecNumber evidence="2">3.2.1.-</ecNumber>
    </submittedName>
</protein>
<feature type="non-terminal residue" evidence="2">
    <location>
        <position position="1"/>
    </location>
</feature>
<dbReference type="AlphaFoldDB" id="T1CCZ1"/>
<feature type="domain" description="Glycosyl hydrolase family 13 catalytic" evidence="1">
    <location>
        <begin position="30"/>
        <end position="70"/>
    </location>
</feature>
<name>T1CCZ1_9ZZZZ</name>
<keyword evidence="2" id="KW-0326">Glycosidase</keyword>
<dbReference type="Pfam" id="PF00128">
    <property type="entry name" value="Alpha-amylase"/>
    <property type="match status" value="1"/>
</dbReference>
<reference evidence="2" key="2">
    <citation type="journal article" date="2014" name="ISME J.">
        <title>Microbial stratification in low pH oxic and suboxic macroscopic growths along an acid mine drainage.</title>
        <authorList>
            <person name="Mendez-Garcia C."/>
            <person name="Mesa V."/>
            <person name="Sprenger R.R."/>
            <person name="Richter M."/>
            <person name="Diez M.S."/>
            <person name="Solano J."/>
            <person name="Bargiela R."/>
            <person name="Golyshina O.V."/>
            <person name="Manteca A."/>
            <person name="Ramos J.L."/>
            <person name="Gallego J.R."/>
            <person name="Llorente I."/>
            <person name="Martins Dos Santos V.A."/>
            <person name="Jensen O.N."/>
            <person name="Pelaez A.I."/>
            <person name="Sanchez J."/>
            <person name="Ferrer M."/>
        </authorList>
    </citation>
    <scope>NUCLEOTIDE SEQUENCE</scope>
</reference>
<comment type="caution">
    <text evidence="2">The sequence shown here is derived from an EMBL/GenBank/DDBJ whole genome shotgun (WGS) entry which is preliminary data.</text>
</comment>
<sequence>TDEYSYGGCETEQHTWTSGYTSVAANVSGCNSEVFFGGDLVGIQDKLSYIKQTLGANILYLTPIFASPTITNTTPRTTTRWIRRSERTRISRT</sequence>
<organism evidence="2">
    <name type="scientific">mine drainage metagenome</name>
    <dbReference type="NCBI Taxonomy" id="410659"/>
    <lineage>
        <taxon>unclassified sequences</taxon>
        <taxon>metagenomes</taxon>
        <taxon>ecological metagenomes</taxon>
    </lineage>
</organism>
<dbReference type="SUPFAM" id="SSF51445">
    <property type="entry name" value="(Trans)glycosidases"/>
    <property type="match status" value="1"/>
</dbReference>
<dbReference type="InterPro" id="IPR006047">
    <property type="entry name" value="GH13_cat_dom"/>
</dbReference>
<dbReference type="Gene3D" id="3.20.20.80">
    <property type="entry name" value="Glycosidases"/>
    <property type="match status" value="1"/>
</dbReference>
<accession>T1CCZ1</accession>
<evidence type="ECO:0000259" key="1">
    <source>
        <dbReference type="Pfam" id="PF00128"/>
    </source>
</evidence>
<proteinExistence type="predicted"/>
<dbReference type="EMBL" id="AUZZ01001366">
    <property type="protein sequence ID" value="EQD64560.1"/>
    <property type="molecule type" value="Genomic_DNA"/>
</dbReference>
<dbReference type="InterPro" id="IPR017853">
    <property type="entry name" value="GH"/>
</dbReference>
<feature type="non-terminal residue" evidence="2">
    <location>
        <position position="93"/>
    </location>
</feature>
<evidence type="ECO:0000313" key="2">
    <source>
        <dbReference type="EMBL" id="EQD64560.1"/>
    </source>
</evidence>
<keyword evidence="2" id="KW-0378">Hydrolase</keyword>
<dbReference type="GO" id="GO:0005975">
    <property type="term" value="P:carbohydrate metabolic process"/>
    <property type="evidence" value="ECO:0007669"/>
    <property type="project" value="InterPro"/>
</dbReference>
<gene>
    <name evidence="2" type="ORF">B2A_01938</name>
</gene>
<dbReference type="GO" id="GO:0016798">
    <property type="term" value="F:hydrolase activity, acting on glycosyl bonds"/>
    <property type="evidence" value="ECO:0007669"/>
    <property type="project" value="UniProtKB-KW"/>
</dbReference>
<reference evidence="2" key="1">
    <citation type="submission" date="2013-08" db="EMBL/GenBank/DDBJ databases">
        <authorList>
            <person name="Mendez C."/>
            <person name="Richter M."/>
            <person name="Ferrer M."/>
            <person name="Sanchez J."/>
        </authorList>
    </citation>
    <scope>NUCLEOTIDE SEQUENCE</scope>
</reference>
<dbReference type="EC" id="3.2.1.-" evidence="2"/>